<name>A0ABC8U3P7_9AQUA</name>
<evidence type="ECO:0000256" key="1">
    <source>
        <dbReference type="SAM" id="MobiDB-lite"/>
    </source>
</evidence>
<dbReference type="AlphaFoldDB" id="A0ABC8U3P7"/>
<comment type="caution">
    <text evidence="2">The sequence shown here is derived from an EMBL/GenBank/DDBJ whole genome shotgun (WGS) entry which is preliminary data.</text>
</comment>
<dbReference type="PANTHER" id="PTHR34807">
    <property type="entry name" value="OS08G0270800 PROTEIN"/>
    <property type="match status" value="1"/>
</dbReference>
<evidence type="ECO:0000313" key="3">
    <source>
        <dbReference type="Proteomes" id="UP001642360"/>
    </source>
</evidence>
<protein>
    <submittedName>
        <fullName evidence="2">Uncharacterized protein</fullName>
    </submittedName>
</protein>
<feature type="compositionally biased region" description="Basic and acidic residues" evidence="1">
    <location>
        <begin position="122"/>
        <end position="135"/>
    </location>
</feature>
<reference evidence="2 3" key="1">
    <citation type="submission" date="2024-02" db="EMBL/GenBank/DDBJ databases">
        <authorList>
            <person name="Vignale AGUSTIN F."/>
            <person name="Sosa J E."/>
            <person name="Modenutti C."/>
        </authorList>
    </citation>
    <scope>NUCLEOTIDE SEQUENCE [LARGE SCALE GENOMIC DNA]</scope>
</reference>
<keyword evidence="3" id="KW-1185">Reference proteome</keyword>
<feature type="compositionally biased region" description="Polar residues" evidence="1">
    <location>
        <begin position="145"/>
        <end position="155"/>
    </location>
</feature>
<proteinExistence type="predicted"/>
<dbReference type="EMBL" id="CAUOFW020006691">
    <property type="protein sequence ID" value="CAK9175738.1"/>
    <property type="molecule type" value="Genomic_DNA"/>
</dbReference>
<dbReference type="Proteomes" id="UP001642360">
    <property type="component" value="Unassembled WGS sequence"/>
</dbReference>
<sequence>MMKRTSSDFRQSCDVDEEARARLKHQTLLQEFLELQKRFVSQKRKLQTAKQKRDTLLVEVRFLCRRTRYLLKYQSPKFEPVKDPVHPPNLVITQKTLEREGNCNAFEDALENPCPVWVSNPNRRDKEEGKGEEQVCAKNPGGVRNLSSSHGNLDG</sequence>
<accession>A0ABC8U3P7</accession>
<organism evidence="2 3">
    <name type="scientific">Ilex paraguariensis</name>
    <name type="common">yerba mate</name>
    <dbReference type="NCBI Taxonomy" id="185542"/>
    <lineage>
        <taxon>Eukaryota</taxon>
        <taxon>Viridiplantae</taxon>
        <taxon>Streptophyta</taxon>
        <taxon>Embryophyta</taxon>
        <taxon>Tracheophyta</taxon>
        <taxon>Spermatophyta</taxon>
        <taxon>Magnoliopsida</taxon>
        <taxon>eudicotyledons</taxon>
        <taxon>Gunneridae</taxon>
        <taxon>Pentapetalae</taxon>
        <taxon>asterids</taxon>
        <taxon>campanulids</taxon>
        <taxon>Aquifoliales</taxon>
        <taxon>Aquifoliaceae</taxon>
        <taxon>Ilex</taxon>
    </lineage>
</organism>
<feature type="region of interest" description="Disordered" evidence="1">
    <location>
        <begin position="119"/>
        <end position="155"/>
    </location>
</feature>
<dbReference type="PANTHER" id="PTHR34807:SF6">
    <property type="entry name" value="MYB-CC TYPE TRANSCRIPTION FACTOR LHEQLE-CONTAINING DOMAIN-CONTAINING PROTEIN"/>
    <property type="match status" value="1"/>
</dbReference>
<gene>
    <name evidence="2" type="ORF">ILEXP_LOCUS45549</name>
</gene>
<evidence type="ECO:0000313" key="2">
    <source>
        <dbReference type="EMBL" id="CAK9175738.1"/>
    </source>
</evidence>